<proteinExistence type="predicted"/>
<dbReference type="Proteomes" id="UP000182826">
    <property type="component" value="Unassembled WGS sequence"/>
</dbReference>
<sequence>MKKIALVNCYMGKFPWFFKFFIKSCEFNPTVDFFIFTDNQLDYKIPQNVKIIPFTLSDFNALASEKLNIKIEVTKPYKLCDFKPAFGVIFSSYLKEYDFWGITDIDVIYGRIREFMTDELLDEYDTICVRHDFITACCMLFRNSEYVNTLFKKSKDYQMIFTSEKNFAFDESNFEQSAIIEKEDIFKIECEIESMQHIILNEDREGRLKAHFDFLICEGTAGELLWENGLFSYKGKLEIMLYHLLNYKGNIFSNNTMKWDQIPDTFYLDKYDYRANNSFLMQAKSMYDDNIRPKIWNFLKRCDAFISLKLFKKTVNCIEEGEYLYYLSKIKIIVTKKSSTGENYLKFQNSDYSLLYQFTFSKKYFFAENLPFIFRLEDKKDGSHSRFNLISTVGYGNIYSKLKK</sequence>
<comment type="caution">
    <text evidence="1">The sequence shown here is derived from an EMBL/GenBank/DDBJ whole genome shotgun (WGS) entry which is preliminary data.</text>
</comment>
<evidence type="ECO:0000313" key="1">
    <source>
        <dbReference type="EMBL" id="OIV40464.1"/>
    </source>
</evidence>
<dbReference type="RefSeq" id="WP_071637666.1">
    <property type="nucleotide sequence ID" value="NZ_MLFK01000009.1"/>
</dbReference>
<keyword evidence="2" id="KW-1185">Reference proteome</keyword>
<dbReference type="AlphaFoldDB" id="A0A1J7CFZ3"/>
<name>A0A1J7CFZ3_FLAJO</name>
<dbReference type="InterPro" id="IPR046733">
    <property type="entry name" value="DUF6625"/>
</dbReference>
<protein>
    <submittedName>
        <fullName evidence="1">Uncharacterized protein</fullName>
    </submittedName>
</protein>
<dbReference type="OrthoDB" id="1910631at2"/>
<reference evidence="1 2" key="1">
    <citation type="submission" date="2016-10" db="EMBL/GenBank/DDBJ databases">
        <title>Draft Genome Sequence of Rhizobacteria Flavobacterium johnsoniae CI04.</title>
        <authorList>
            <person name="Bravo J.I."/>
            <person name="Lozano G.L."/>
            <person name="Handelsman J."/>
        </authorList>
    </citation>
    <scope>NUCLEOTIDE SEQUENCE [LARGE SCALE GENOMIC DNA]</scope>
    <source>
        <strain evidence="1 2">CI04</strain>
    </source>
</reference>
<dbReference type="Pfam" id="PF20330">
    <property type="entry name" value="DUF6625"/>
    <property type="match status" value="1"/>
</dbReference>
<evidence type="ECO:0000313" key="2">
    <source>
        <dbReference type="Proteomes" id="UP000182826"/>
    </source>
</evidence>
<organism evidence="1 2">
    <name type="scientific">Flavobacterium johnsoniae</name>
    <name type="common">Cytophaga johnsonae</name>
    <dbReference type="NCBI Taxonomy" id="986"/>
    <lineage>
        <taxon>Bacteria</taxon>
        <taxon>Pseudomonadati</taxon>
        <taxon>Bacteroidota</taxon>
        <taxon>Flavobacteriia</taxon>
        <taxon>Flavobacteriales</taxon>
        <taxon>Flavobacteriaceae</taxon>
        <taxon>Flavobacterium</taxon>
    </lineage>
</organism>
<gene>
    <name evidence="1" type="ORF">BKM63_16375</name>
</gene>
<accession>A0A1J7CFZ3</accession>
<dbReference type="EMBL" id="MLFK01000009">
    <property type="protein sequence ID" value="OIV40464.1"/>
    <property type="molecule type" value="Genomic_DNA"/>
</dbReference>